<dbReference type="InterPro" id="IPR036869">
    <property type="entry name" value="J_dom_sf"/>
</dbReference>
<evidence type="ECO:0000256" key="7">
    <source>
        <dbReference type="ARBA" id="ARBA00022723"/>
    </source>
</evidence>
<evidence type="ECO:0000256" key="8">
    <source>
        <dbReference type="ARBA" id="ARBA00022833"/>
    </source>
</evidence>
<keyword evidence="8" id="KW-0862">Zinc</keyword>
<evidence type="ECO:0000256" key="10">
    <source>
        <dbReference type="ARBA" id="ARBA00023242"/>
    </source>
</evidence>
<dbReference type="SMART" id="SM00271">
    <property type="entry name" value="DnaJ"/>
    <property type="match status" value="1"/>
</dbReference>
<dbReference type="InterPro" id="IPR001623">
    <property type="entry name" value="DnaJ_domain"/>
</dbReference>
<keyword evidence="10" id="KW-0539">Nucleus</keyword>
<dbReference type="GO" id="GO:0005737">
    <property type="term" value="C:cytoplasm"/>
    <property type="evidence" value="ECO:0007669"/>
    <property type="project" value="UniProtKB-SubCell"/>
</dbReference>
<accession>A0A4C2EAK1</accession>
<reference evidence="13 14" key="1">
    <citation type="submission" date="2019-01" db="EMBL/GenBank/DDBJ databases">
        <title>Draft Genome Sequencing of Zygosaccharomyces mellis Ca-7.</title>
        <authorList>
            <person name="Shiwa Y."/>
            <person name="Kanesaki Y."/>
            <person name="Ishige T."/>
            <person name="Mura K."/>
            <person name="Hori T."/>
            <person name="Tamura T."/>
        </authorList>
    </citation>
    <scope>NUCLEOTIDE SEQUENCE [LARGE SCALE GENOMIC DNA]</scope>
    <source>
        <strain evidence="13 14">Ca-7</strain>
    </source>
</reference>
<dbReference type="InterPro" id="IPR007872">
    <property type="entry name" value="DPH_MB_dom"/>
</dbReference>
<dbReference type="Pfam" id="PF00226">
    <property type="entry name" value="DnaJ"/>
    <property type="match status" value="1"/>
</dbReference>
<dbReference type="UniPathway" id="UPA00559"/>
<keyword evidence="14" id="KW-1185">Reference proteome</keyword>
<dbReference type="PANTHER" id="PTHR21454">
    <property type="entry name" value="DPH3 HOMOLOG-RELATED"/>
    <property type="match status" value="1"/>
</dbReference>
<evidence type="ECO:0000313" key="14">
    <source>
        <dbReference type="Proteomes" id="UP000301737"/>
    </source>
</evidence>
<evidence type="ECO:0000259" key="11">
    <source>
        <dbReference type="PROSITE" id="PS50076"/>
    </source>
</evidence>
<dbReference type="SUPFAM" id="SSF46565">
    <property type="entry name" value="Chaperone J-domain"/>
    <property type="match status" value="1"/>
</dbReference>
<dbReference type="GO" id="GO:0017183">
    <property type="term" value="P:protein histidyl modification to diphthamide"/>
    <property type="evidence" value="ECO:0007669"/>
    <property type="project" value="UniProtKB-UniPathway"/>
</dbReference>
<dbReference type="PROSITE" id="PS51074">
    <property type="entry name" value="DPH_MB"/>
    <property type="match status" value="1"/>
</dbReference>
<dbReference type="GO" id="GO:0005634">
    <property type="term" value="C:nucleus"/>
    <property type="evidence" value="ECO:0007669"/>
    <property type="project" value="UniProtKB-SubCell"/>
</dbReference>
<evidence type="ECO:0000256" key="5">
    <source>
        <dbReference type="ARBA" id="ARBA00021797"/>
    </source>
</evidence>
<name>A0A4C2EAK1_9SACH</name>
<dbReference type="AlphaFoldDB" id="A0A4C2EAK1"/>
<evidence type="ECO:0000256" key="4">
    <source>
        <dbReference type="ARBA" id="ARBA00006169"/>
    </source>
</evidence>
<evidence type="ECO:0000256" key="2">
    <source>
        <dbReference type="ARBA" id="ARBA00004123"/>
    </source>
</evidence>
<dbReference type="InterPro" id="IPR036671">
    <property type="entry name" value="DPH_MB_sf"/>
</dbReference>
<proteinExistence type="inferred from homology"/>
<dbReference type="PRINTS" id="PR00625">
    <property type="entry name" value="JDOMAIN"/>
</dbReference>
<dbReference type="OrthoDB" id="445556at2759"/>
<evidence type="ECO:0000256" key="1">
    <source>
        <dbReference type="ARBA" id="ARBA00003474"/>
    </source>
</evidence>
<keyword evidence="9" id="KW-0408">Iron</keyword>
<dbReference type="PROSITE" id="PS50076">
    <property type="entry name" value="DNAJ_2"/>
    <property type="match status" value="1"/>
</dbReference>
<dbReference type="PANTHER" id="PTHR21454:SF46">
    <property type="entry name" value="DIPHTHAMIDE BIOSYNTHESIS PROTEIN 4"/>
    <property type="match status" value="1"/>
</dbReference>
<evidence type="ECO:0000256" key="9">
    <source>
        <dbReference type="ARBA" id="ARBA00023004"/>
    </source>
</evidence>
<feature type="domain" description="J" evidence="11">
    <location>
        <begin position="3"/>
        <end position="70"/>
    </location>
</feature>
<feature type="domain" description="DPH-type MB" evidence="12">
    <location>
        <begin position="85"/>
        <end position="153"/>
    </location>
</feature>
<dbReference type="Gene3D" id="3.10.660.10">
    <property type="entry name" value="DPH Zinc finger"/>
    <property type="match status" value="1"/>
</dbReference>
<keyword evidence="6" id="KW-0963">Cytoplasm</keyword>
<dbReference type="EMBL" id="BIMX01000024">
    <property type="protein sequence ID" value="GCF00922.1"/>
    <property type="molecule type" value="Genomic_DNA"/>
</dbReference>
<evidence type="ECO:0000256" key="3">
    <source>
        <dbReference type="ARBA" id="ARBA00004496"/>
    </source>
</evidence>
<protein>
    <recommendedName>
        <fullName evidence="5">Diphthamide biosynthesis protein 4</fullName>
    </recommendedName>
</protein>
<gene>
    <name evidence="13" type="primary">DPH4</name>
    <name evidence="13" type="ORF">ZYGM_000275</name>
</gene>
<evidence type="ECO:0000256" key="6">
    <source>
        <dbReference type="ARBA" id="ARBA00022490"/>
    </source>
</evidence>
<dbReference type="InterPro" id="IPR044248">
    <property type="entry name" value="DPH3/4-like"/>
</dbReference>
<comment type="function">
    <text evidence="1">Required for the first step of diphthamide biosynthesis, the transfer of 3-amino-3-carboxypropyl from S-adenosyl-L-methionine to a histidine residue. Diphthamide is a post-translational modification of histidine which occurs in elongation factor 2.</text>
</comment>
<dbReference type="Pfam" id="PF05207">
    <property type="entry name" value="Zn_ribbon_CSL"/>
    <property type="match status" value="1"/>
</dbReference>
<dbReference type="Proteomes" id="UP000301737">
    <property type="component" value="Unassembled WGS sequence"/>
</dbReference>
<comment type="subcellular location">
    <subcellularLocation>
        <location evidence="3">Cytoplasm</location>
    </subcellularLocation>
    <subcellularLocation>
        <location evidence="2">Nucleus</location>
    </subcellularLocation>
</comment>
<dbReference type="GO" id="GO:0046872">
    <property type="term" value="F:metal ion binding"/>
    <property type="evidence" value="ECO:0007669"/>
    <property type="project" value="UniProtKB-KW"/>
</dbReference>
<keyword evidence="7" id="KW-0479">Metal-binding</keyword>
<evidence type="ECO:0000313" key="13">
    <source>
        <dbReference type="EMBL" id="GCF00922.1"/>
    </source>
</evidence>
<dbReference type="SUPFAM" id="SSF144217">
    <property type="entry name" value="CSL zinc finger"/>
    <property type="match status" value="1"/>
</dbReference>
<comment type="caution">
    <text evidence="13">The sequence shown here is derived from an EMBL/GenBank/DDBJ whole genome shotgun (WGS) entry which is preliminary data.</text>
</comment>
<evidence type="ECO:0000259" key="12">
    <source>
        <dbReference type="PROSITE" id="PS51074"/>
    </source>
</evidence>
<comment type="similarity">
    <text evidence="4">Belongs to the DPH4 family.</text>
</comment>
<sequence>MVTHYEILRVKFDADLADIKKAYRERLLNVHPDKKNDEKKPALNTSVNAIQEAYRILINRELRNKYDHEIIENQKTSGYVGSGDGLDEYSLDEFEFDPEKLQYSMSCPRCAAEDGFMFSEDNLEEHAQETNNGNFQVLSQCSCCSLWLKISFALVEEKENENE</sequence>
<dbReference type="Gene3D" id="1.10.287.110">
    <property type="entry name" value="DnaJ domain"/>
    <property type="match status" value="1"/>
</dbReference>
<organism evidence="13 14">
    <name type="scientific">Zygosaccharomyces mellis</name>
    <dbReference type="NCBI Taxonomy" id="42258"/>
    <lineage>
        <taxon>Eukaryota</taxon>
        <taxon>Fungi</taxon>
        <taxon>Dikarya</taxon>
        <taxon>Ascomycota</taxon>
        <taxon>Saccharomycotina</taxon>
        <taxon>Saccharomycetes</taxon>
        <taxon>Saccharomycetales</taxon>
        <taxon>Saccharomycetaceae</taxon>
        <taxon>Zygosaccharomyces</taxon>
    </lineage>
</organism>
<dbReference type="CDD" id="cd06257">
    <property type="entry name" value="DnaJ"/>
    <property type="match status" value="1"/>
</dbReference>